<dbReference type="Gramene" id="ONK72926">
    <property type="protein sequence ID" value="ONK72926"/>
    <property type="gene ID" value="A4U43_C04F25000"/>
</dbReference>
<dbReference type="Proteomes" id="UP000243459">
    <property type="component" value="Chromosome 4"/>
</dbReference>
<reference evidence="2" key="1">
    <citation type="journal article" date="2017" name="Nat. Commun.">
        <title>The asparagus genome sheds light on the origin and evolution of a young Y chromosome.</title>
        <authorList>
            <person name="Harkess A."/>
            <person name="Zhou J."/>
            <person name="Xu C."/>
            <person name="Bowers J.E."/>
            <person name="Van der Hulst R."/>
            <person name="Ayyampalayam S."/>
            <person name="Mercati F."/>
            <person name="Riccardi P."/>
            <person name="McKain M.R."/>
            <person name="Kakrana A."/>
            <person name="Tang H."/>
            <person name="Ray J."/>
            <person name="Groenendijk J."/>
            <person name="Arikit S."/>
            <person name="Mathioni S.M."/>
            <person name="Nakano M."/>
            <person name="Shan H."/>
            <person name="Telgmann-Rauber A."/>
            <person name="Kanno A."/>
            <person name="Yue Z."/>
            <person name="Chen H."/>
            <person name="Li W."/>
            <person name="Chen Y."/>
            <person name="Xu X."/>
            <person name="Zhang Y."/>
            <person name="Luo S."/>
            <person name="Chen H."/>
            <person name="Gao J."/>
            <person name="Mao Z."/>
            <person name="Pires J.C."/>
            <person name="Luo M."/>
            <person name="Kudrna D."/>
            <person name="Wing R.A."/>
            <person name="Meyers B.C."/>
            <person name="Yi K."/>
            <person name="Kong H."/>
            <person name="Lavrijsen P."/>
            <person name="Sunseri F."/>
            <person name="Falavigna A."/>
            <person name="Ye Y."/>
            <person name="Leebens-Mack J.H."/>
            <person name="Chen G."/>
        </authorList>
    </citation>
    <scope>NUCLEOTIDE SEQUENCE [LARGE SCALE GENOMIC DNA]</scope>
    <source>
        <strain evidence="2">cv. DH0086</strain>
    </source>
</reference>
<accession>A0A5P1F3G0</accession>
<keyword evidence="2" id="KW-1185">Reference proteome</keyword>
<evidence type="ECO:0000313" key="2">
    <source>
        <dbReference type="Proteomes" id="UP000243459"/>
    </source>
</evidence>
<proteinExistence type="predicted"/>
<gene>
    <name evidence="1" type="ORF">A4U43_C04F25000</name>
</gene>
<evidence type="ECO:0000313" key="1">
    <source>
        <dbReference type="EMBL" id="ONK72926.1"/>
    </source>
</evidence>
<protein>
    <submittedName>
        <fullName evidence="1">Uncharacterized protein</fullName>
    </submittedName>
</protein>
<name>A0A5P1F3G0_ASPOF</name>
<dbReference type="AlphaFoldDB" id="A0A5P1F3G0"/>
<sequence>MYAYAAYQGYGNYQQQQEHDTTTVALLLGMAVSHRGTMDPAVSNNLMQSQILIIVIGANDKKENQYRLSGQAIKFKQLGIHVWGAFEKGQDITSREVKDATISGDKISEVISLRDDSNPSSTGAQFSGRRLFGGGVSMLREAGLKGEIHSVPARHVDRGRRWAVGVRKGLRQWEDHIENPELTSSGGGSGTRAG</sequence>
<dbReference type="EMBL" id="CM007384">
    <property type="protein sequence ID" value="ONK72926.1"/>
    <property type="molecule type" value="Genomic_DNA"/>
</dbReference>
<organism evidence="1 2">
    <name type="scientific">Asparagus officinalis</name>
    <name type="common">Garden asparagus</name>
    <dbReference type="NCBI Taxonomy" id="4686"/>
    <lineage>
        <taxon>Eukaryota</taxon>
        <taxon>Viridiplantae</taxon>
        <taxon>Streptophyta</taxon>
        <taxon>Embryophyta</taxon>
        <taxon>Tracheophyta</taxon>
        <taxon>Spermatophyta</taxon>
        <taxon>Magnoliopsida</taxon>
        <taxon>Liliopsida</taxon>
        <taxon>Asparagales</taxon>
        <taxon>Asparagaceae</taxon>
        <taxon>Asparagoideae</taxon>
        <taxon>Asparagus</taxon>
    </lineage>
</organism>